<protein>
    <recommendedName>
        <fullName evidence="4">DUF4381 domain-containing protein</fullName>
    </recommendedName>
</protein>
<dbReference type="Pfam" id="PF14316">
    <property type="entry name" value="DUF4381"/>
    <property type="match status" value="1"/>
</dbReference>
<sequence length="162" mass="18097">MSTLDRLEPLIEPAAVSAWPPAPGWWALAVLLSLLAVLVWHKRARKVPSAPSPDRAEVDPFRQSALDELAALPPPYGRNAAPWLQQLNALLKRVCKARYPDQHSQTLSGRAWLAYLDTRCTAAGLTRWMILVDGAYRADCRLDDRAIDGLQLAVETWIRKHA</sequence>
<evidence type="ECO:0000313" key="3">
    <source>
        <dbReference type="Proteomes" id="UP000635983"/>
    </source>
</evidence>
<accession>A0A917UTJ1</accession>
<evidence type="ECO:0008006" key="4">
    <source>
        <dbReference type="Google" id="ProtNLM"/>
    </source>
</evidence>
<organism evidence="2 3">
    <name type="scientific">Pseudomonas matsuisoli</name>
    <dbReference type="NCBI Taxonomy" id="1515666"/>
    <lineage>
        <taxon>Bacteria</taxon>
        <taxon>Pseudomonadati</taxon>
        <taxon>Pseudomonadota</taxon>
        <taxon>Gammaproteobacteria</taxon>
        <taxon>Pseudomonadales</taxon>
        <taxon>Pseudomonadaceae</taxon>
        <taxon>Pseudomonas</taxon>
    </lineage>
</organism>
<dbReference type="RefSeq" id="WP_188981830.1">
    <property type="nucleotide sequence ID" value="NZ_BMPO01000002.1"/>
</dbReference>
<reference evidence="2" key="2">
    <citation type="submission" date="2020-09" db="EMBL/GenBank/DDBJ databases">
        <authorList>
            <person name="Sun Q."/>
            <person name="Ohkuma M."/>
        </authorList>
    </citation>
    <scope>NUCLEOTIDE SEQUENCE</scope>
    <source>
        <strain evidence="2">JCM 30078</strain>
    </source>
</reference>
<feature type="transmembrane region" description="Helical" evidence="1">
    <location>
        <begin position="23"/>
        <end position="40"/>
    </location>
</feature>
<name>A0A917UTJ1_9PSED</name>
<evidence type="ECO:0000256" key="1">
    <source>
        <dbReference type="SAM" id="Phobius"/>
    </source>
</evidence>
<keyword evidence="1" id="KW-0812">Transmembrane</keyword>
<keyword evidence="1" id="KW-1133">Transmembrane helix</keyword>
<reference evidence="2" key="1">
    <citation type="journal article" date="2014" name="Int. J. Syst. Evol. Microbiol.">
        <title>Complete genome sequence of Corynebacterium casei LMG S-19264T (=DSM 44701T), isolated from a smear-ripened cheese.</title>
        <authorList>
            <consortium name="US DOE Joint Genome Institute (JGI-PGF)"/>
            <person name="Walter F."/>
            <person name="Albersmeier A."/>
            <person name="Kalinowski J."/>
            <person name="Ruckert C."/>
        </authorList>
    </citation>
    <scope>NUCLEOTIDE SEQUENCE</scope>
    <source>
        <strain evidence="2">JCM 30078</strain>
    </source>
</reference>
<keyword evidence="1" id="KW-0472">Membrane</keyword>
<keyword evidence="3" id="KW-1185">Reference proteome</keyword>
<dbReference type="Proteomes" id="UP000635983">
    <property type="component" value="Unassembled WGS sequence"/>
</dbReference>
<dbReference type="EMBL" id="BMPO01000002">
    <property type="protein sequence ID" value="GGJ84022.1"/>
    <property type="molecule type" value="Genomic_DNA"/>
</dbReference>
<dbReference type="AlphaFoldDB" id="A0A917UTJ1"/>
<evidence type="ECO:0000313" key="2">
    <source>
        <dbReference type="EMBL" id="GGJ84022.1"/>
    </source>
</evidence>
<gene>
    <name evidence="2" type="ORF">GCM10009304_07540</name>
</gene>
<proteinExistence type="predicted"/>
<dbReference type="InterPro" id="IPR025489">
    <property type="entry name" value="DUF4381"/>
</dbReference>
<comment type="caution">
    <text evidence="2">The sequence shown here is derived from an EMBL/GenBank/DDBJ whole genome shotgun (WGS) entry which is preliminary data.</text>
</comment>